<dbReference type="EMBL" id="JAUSTR010000010">
    <property type="protein sequence ID" value="MDQ0163149.1"/>
    <property type="molecule type" value="Genomic_DNA"/>
</dbReference>
<evidence type="ECO:0000313" key="5">
    <source>
        <dbReference type="Proteomes" id="UP001225646"/>
    </source>
</evidence>
<keyword evidence="3" id="KW-1133">Transmembrane helix</keyword>
<keyword evidence="3" id="KW-0812">Transmembrane</keyword>
<gene>
    <name evidence="4" type="ORF">J2S06_002227</name>
</gene>
<dbReference type="RefSeq" id="WP_419152321.1">
    <property type="nucleotide sequence ID" value="NZ_JAUSTR010000010.1"/>
</dbReference>
<feature type="transmembrane region" description="Helical" evidence="3">
    <location>
        <begin position="12"/>
        <end position="36"/>
    </location>
</feature>
<comment type="subcellular location">
    <subcellularLocation>
        <location evidence="1">Cell surface</location>
    </subcellularLocation>
</comment>
<accession>A0ABT9VQA0</accession>
<dbReference type="Proteomes" id="UP001225646">
    <property type="component" value="Unassembled WGS sequence"/>
</dbReference>
<evidence type="ECO:0000313" key="4">
    <source>
        <dbReference type="EMBL" id="MDQ0163149.1"/>
    </source>
</evidence>
<evidence type="ECO:0000256" key="3">
    <source>
        <dbReference type="SAM" id="Phobius"/>
    </source>
</evidence>
<evidence type="ECO:0000256" key="2">
    <source>
        <dbReference type="ARBA" id="ARBA00023287"/>
    </source>
</evidence>
<comment type="caution">
    <text evidence="4">The sequence shown here is derived from an EMBL/GenBank/DDBJ whole genome shotgun (WGS) entry which is preliminary data.</text>
</comment>
<dbReference type="InterPro" id="IPR012902">
    <property type="entry name" value="N_methyl_site"/>
</dbReference>
<keyword evidence="5" id="KW-1185">Reference proteome</keyword>
<reference evidence="4 5" key="1">
    <citation type="submission" date="2023-07" db="EMBL/GenBank/DDBJ databases">
        <title>Genomic Encyclopedia of Type Strains, Phase IV (KMG-IV): sequencing the most valuable type-strain genomes for metagenomic binning, comparative biology and taxonomic classification.</title>
        <authorList>
            <person name="Goeker M."/>
        </authorList>
    </citation>
    <scope>NUCLEOTIDE SEQUENCE [LARGE SCALE GENOMIC DNA]</scope>
    <source>
        <strain evidence="4 5">DSM 19092</strain>
    </source>
</reference>
<sequence length="163" mass="18826">MKKMKRYQNEHGMTLVEMLAAFSLFIIFIVLFYNILTSTVGNLNERMKREEARREANYVFSLLTNIHQTSSRYVIEPLDETSFQIVYIVDGDVKETTVDTSPYKWTLTINGQKVEKSTEMDVTNSENLIIDVTLQLAQIEKRQDILEFETTISRLTKANGGSE</sequence>
<name>A0ABT9VQA0_9BACI</name>
<organism evidence="4 5">
    <name type="scientific">Aeribacillus alveayuensis</name>
    <dbReference type="NCBI Taxonomy" id="279215"/>
    <lineage>
        <taxon>Bacteria</taxon>
        <taxon>Bacillati</taxon>
        <taxon>Bacillota</taxon>
        <taxon>Bacilli</taxon>
        <taxon>Bacillales</taxon>
        <taxon>Bacillaceae</taxon>
        <taxon>Aeribacillus</taxon>
    </lineage>
</organism>
<dbReference type="PROSITE" id="PS00409">
    <property type="entry name" value="PROKAR_NTER_METHYL"/>
    <property type="match status" value="1"/>
</dbReference>
<proteinExistence type="predicted"/>
<protein>
    <submittedName>
        <fullName evidence="4">Type II secretory pathway pseudopilin PulG</fullName>
    </submittedName>
</protein>
<evidence type="ECO:0000256" key="1">
    <source>
        <dbReference type="ARBA" id="ARBA00004241"/>
    </source>
</evidence>
<keyword evidence="2" id="KW-0178">Competence</keyword>
<keyword evidence="3" id="KW-0472">Membrane</keyword>